<evidence type="ECO:0000313" key="2">
    <source>
        <dbReference type="EMBL" id="KNZ42265.1"/>
    </source>
</evidence>
<feature type="domain" description="Uroporphyrinogen decarboxylase (URO-D)" evidence="1">
    <location>
        <begin position="120"/>
        <end position="288"/>
    </location>
</feature>
<evidence type="ECO:0000259" key="1">
    <source>
        <dbReference type="Pfam" id="PF01208"/>
    </source>
</evidence>
<protein>
    <submittedName>
        <fullName evidence="2">Uroporphyrinogen decarboxylase</fullName>
    </submittedName>
</protein>
<name>A0A0L6U3A1_9FIRM</name>
<keyword evidence="3" id="KW-1185">Reference proteome</keyword>
<dbReference type="PANTHER" id="PTHR47099">
    <property type="entry name" value="METHYLCOBAMIDE:COM METHYLTRANSFERASE MTBA"/>
    <property type="match status" value="1"/>
</dbReference>
<dbReference type="PANTHER" id="PTHR47099:SF1">
    <property type="entry name" value="METHYLCOBAMIDE:COM METHYLTRANSFERASE MTBA"/>
    <property type="match status" value="1"/>
</dbReference>
<comment type="caution">
    <text evidence="2">The sequence shown here is derived from an EMBL/GenBank/DDBJ whole genome shotgun (WGS) entry which is preliminary data.</text>
</comment>
<dbReference type="InterPro" id="IPR038071">
    <property type="entry name" value="UROD/MetE-like_sf"/>
</dbReference>
<dbReference type="GO" id="GO:0006779">
    <property type="term" value="P:porphyrin-containing compound biosynthetic process"/>
    <property type="evidence" value="ECO:0007669"/>
    <property type="project" value="InterPro"/>
</dbReference>
<dbReference type="GO" id="GO:0004853">
    <property type="term" value="F:uroporphyrinogen decarboxylase activity"/>
    <property type="evidence" value="ECO:0007669"/>
    <property type="project" value="InterPro"/>
</dbReference>
<dbReference type="OrthoDB" id="9815759at2"/>
<accession>A0A0L6U3A1</accession>
<dbReference type="Proteomes" id="UP000036873">
    <property type="component" value="Unassembled WGS sequence"/>
</dbReference>
<organism evidence="2 3">
    <name type="scientific">Acetobacterium bakii</name>
    <dbReference type="NCBI Taxonomy" id="52689"/>
    <lineage>
        <taxon>Bacteria</taxon>
        <taxon>Bacillati</taxon>
        <taxon>Bacillota</taxon>
        <taxon>Clostridia</taxon>
        <taxon>Eubacteriales</taxon>
        <taxon>Eubacteriaceae</taxon>
        <taxon>Acetobacterium</taxon>
    </lineage>
</organism>
<dbReference type="PATRIC" id="fig|52689.4.peg.670"/>
<gene>
    <name evidence="2" type="ORF">AKG39_07750</name>
</gene>
<dbReference type="SUPFAM" id="SSF51726">
    <property type="entry name" value="UROD/MetE-like"/>
    <property type="match status" value="1"/>
</dbReference>
<evidence type="ECO:0000313" key="3">
    <source>
        <dbReference type="Proteomes" id="UP000036873"/>
    </source>
</evidence>
<dbReference type="InterPro" id="IPR000257">
    <property type="entry name" value="Uroporphyrinogen_deCOase"/>
</dbReference>
<dbReference type="RefSeq" id="WP_050739813.1">
    <property type="nucleotide sequence ID" value="NZ_LGYO01000017.1"/>
</dbReference>
<dbReference type="CDD" id="cd03309">
    <property type="entry name" value="CmuC_like"/>
    <property type="match status" value="1"/>
</dbReference>
<dbReference type="EMBL" id="LGYO01000017">
    <property type="protein sequence ID" value="KNZ42265.1"/>
    <property type="molecule type" value="Genomic_DNA"/>
</dbReference>
<dbReference type="STRING" id="52689.AKG39_07750"/>
<dbReference type="Gene3D" id="3.20.20.210">
    <property type="match status" value="1"/>
</dbReference>
<reference evidence="3" key="1">
    <citation type="submission" date="2015-07" db="EMBL/GenBank/DDBJ databases">
        <title>Draft genome sequence of Acetobacterium bakii DSM 8293, a potential psychrophilic chemical producer through syngas fermentation.</title>
        <authorList>
            <person name="Song Y."/>
            <person name="Hwang S."/>
            <person name="Cho B.-K."/>
        </authorList>
    </citation>
    <scope>NUCLEOTIDE SEQUENCE [LARGE SCALE GENOMIC DNA]</scope>
    <source>
        <strain evidence="3">DSM 8239</strain>
    </source>
</reference>
<dbReference type="Pfam" id="PF01208">
    <property type="entry name" value="URO-D"/>
    <property type="match status" value="1"/>
</dbReference>
<dbReference type="AlphaFoldDB" id="A0A0L6U3A1"/>
<sequence length="326" mass="37081">MLTGKENLKEVLTGGNPDRFVKQFEFMQMIMSVPSCRIKPEIGGEVVNEWGVTIRWPEGQLGSFPVHDADHILLKDITEWKEYVKAPNVVFPAADWEKAIADAKAVDHDNKYVTAFIAPGLFELTHYLMGMETALMSFYEEPEAMAELIDYLTEFELAYAKELVTHLHPEIIFHHDDWGSQISTFLSPAMFEEFFLPAYKKIYGFYKDNGVELIVHHSDSYAATLVPNMIEMGIDIWQGVMTTNDIPKMIKEYGEQITFMGGVHSGIIDHPDWTKEQVEEEFARACRENGKLYFIPGACQGMGVSSFPGVYEASDEAIDKMTKEMF</sequence>
<proteinExistence type="predicted"/>
<dbReference type="InterPro" id="IPR052024">
    <property type="entry name" value="Methanogen_methyltrans"/>
</dbReference>